<dbReference type="PANTHER" id="PTHR43048:SF3">
    <property type="entry name" value="METHYLMALONYL-COA EPIMERASE, MITOCHONDRIAL"/>
    <property type="match status" value="1"/>
</dbReference>
<dbReference type="PANTHER" id="PTHR43048">
    <property type="entry name" value="METHYLMALONYL-COA EPIMERASE"/>
    <property type="match status" value="1"/>
</dbReference>
<dbReference type="EMBL" id="QSKO01000001">
    <property type="protein sequence ID" value="RHE78467.1"/>
    <property type="molecule type" value="Genomic_DNA"/>
</dbReference>
<name>A0A396FXV4_9FIRM</name>
<dbReference type="Pfam" id="PF00903">
    <property type="entry name" value="Glyoxalase"/>
    <property type="match status" value="1"/>
</dbReference>
<proteinExistence type="predicted"/>
<dbReference type="GO" id="GO:0046491">
    <property type="term" value="P:L-methylmalonyl-CoA metabolic process"/>
    <property type="evidence" value="ECO:0007669"/>
    <property type="project" value="TreeGrafter"/>
</dbReference>
<evidence type="ECO:0000256" key="1">
    <source>
        <dbReference type="ARBA" id="ARBA00022723"/>
    </source>
</evidence>
<dbReference type="AlphaFoldDB" id="A0A396FXV4"/>
<dbReference type="Gene3D" id="3.10.180.10">
    <property type="entry name" value="2,3-Dihydroxybiphenyl 1,2-Dioxygenase, domain 1"/>
    <property type="match status" value="1"/>
</dbReference>
<organism evidence="3 4">
    <name type="scientific">Blautia obeum</name>
    <dbReference type="NCBI Taxonomy" id="40520"/>
    <lineage>
        <taxon>Bacteria</taxon>
        <taxon>Bacillati</taxon>
        <taxon>Bacillota</taxon>
        <taxon>Clostridia</taxon>
        <taxon>Lachnospirales</taxon>
        <taxon>Lachnospiraceae</taxon>
        <taxon>Blautia</taxon>
    </lineage>
</organism>
<feature type="domain" description="VOC" evidence="2">
    <location>
        <begin position="9"/>
        <end position="126"/>
    </location>
</feature>
<dbReference type="InterPro" id="IPR029068">
    <property type="entry name" value="Glyas_Bleomycin-R_OHBP_Dase"/>
</dbReference>
<dbReference type="RefSeq" id="WP_117638405.1">
    <property type="nucleotide sequence ID" value="NZ_JAAILP010000001.1"/>
</dbReference>
<evidence type="ECO:0000259" key="2">
    <source>
        <dbReference type="PROSITE" id="PS51819"/>
    </source>
</evidence>
<keyword evidence="1" id="KW-0479">Metal-binding</keyword>
<reference evidence="3 4" key="1">
    <citation type="submission" date="2018-08" db="EMBL/GenBank/DDBJ databases">
        <title>A genome reference for cultivated species of the human gut microbiota.</title>
        <authorList>
            <person name="Zou Y."/>
            <person name="Xue W."/>
            <person name="Luo G."/>
        </authorList>
    </citation>
    <scope>NUCLEOTIDE SEQUENCE [LARGE SCALE GENOMIC DNA]</scope>
    <source>
        <strain evidence="3 4">AM27-32LB</strain>
    </source>
</reference>
<evidence type="ECO:0000313" key="3">
    <source>
        <dbReference type="EMBL" id="RHE78467.1"/>
    </source>
</evidence>
<dbReference type="InterPro" id="IPR051785">
    <property type="entry name" value="MMCE/EMCE_epimerase"/>
</dbReference>
<dbReference type="GO" id="GO:0004493">
    <property type="term" value="F:methylmalonyl-CoA epimerase activity"/>
    <property type="evidence" value="ECO:0007669"/>
    <property type="project" value="TreeGrafter"/>
</dbReference>
<dbReference type="Proteomes" id="UP000283928">
    <property type="component" value="Unassembled WGS sequence"/>
</dbReference>
<dbReference type="InterPro" id="IPR004360">
    <property type="entry name" value="Glyas_Fos-R_dOase_dom"/>
</dbReference>
<comment type="caution">
    <text evidence="3">The sequence shown here is derived from an EMBL/GenBank/DDBJ whole genome shotgun (WGS) entry which is preliminary data.</text>
</comment>
<protein>
    <submittedName>
        <fullName evidence="3">VOC family protein</fullName>
    </submittedName>
</protein>
<gene>
    <name evidence="3" type="ORF">DW723_00305</name>
</gene>
<dbReference type="CDD" id="cd06587">
    <property type="entry name" value="VOC"/>
    <property type="match status" value="1"/>
</dbReference>
<sequence length="128" mass="14614">MEWNENITGLQHIGIPTNDMDKTVDFYQKIGFEIAHEAMDGEVRVVFLKLKDLVLETYENKAAALCDGAVDHIALNVMNIEEAYKFITGLGIKILTEITFLPFWDNGVKFFIAQGPNLERLEFAQYIK</sequence>
<dbReference type="InterPro" id="IPR037523">
    <property type="entry name" value="VOC_core"/>
</dbReference>
<dbReference type="SUPFAM" id="SSF54593">
    <property type="entry name" value="Glyoxalase/Bleomycin resistance protein/Dihydroxybiphenyl dioxygenase"/>
    <property type="match status" value="1"/>
</dbReference>
<dbReference type="GO" id="GO:0046872">
    <property type="term" value="F:metal ion binding"/>
    <property type="evidence" value="ECO:0007669"/>
    <property type="project" value="UniProtKB-KW"/>
</dbReference>
<accession>A0A396FXV4</accession>
<evidence type="ECO:0000313" key="4">
    <source>
        <dbReference type="Proteomes" id="UP000283928"/>
    </source>
</evidence>
<dbReference type="PROSITE" id="PS51819">
    <property type="entry name" value="VOC"/>
    <property type="match status" value="1"/>
</dbReference>